<sequence>MIGEAQVVLIKFPHTDAGKGKLRPALVLKRLPGIYDDWLVCMISTQLRQFEPELDESISPTDGDFEESGLHSESIIRTGRLAVVEASRLIGRIGRISDNRYERVQSKLIKWLS</sequence>
<reference evidence="1 2" key="1">
    <citation type="submission" date="2011-10" db="EMBL/GenBank/DDBJ databases">
        <title>The Improved High-Quality Draft genome of Leptonema illini DSM 21528.</title>
        <authorList>
            <consortium name="US DOE Joint Genome Institute (JGI-PGF)"/>
            <person name="Lucas S."/>
            <person name="Copeland A."/>
            <person name="Lapidus A."/>
            <person name="Glavina del Rio T."/>
            <person name="Dalin E."/>
            <person name="Tice H."/>
            <person name="Bruce D."/>
            <person name="Goodwin L."/>
            <person name="Pitluck S."/>
            <person name="Peters L."/>
            <person name="Mikhailova N."/>
            <person name="Held B."/>
            <person name="Kyrpides N."/>
            <person name="Mavromatis K."/>
            <person name="Ivanova N."/>
            <person name="Markowitz V."/>
            <person name="Cheng J.-F."/>
            <person name="Hugenholtz P."/>
            <person name="Woyke T."/>
            <person name="Wu D."/>
            <person name="Gronow S."/>
            <person name="Wellnitz S."/>
            <person name="Brambilla E.-M."/>
            <person name="Klenk H.-P."/>
            <person name="Eisen J.A."/>
        </authorList>
    </citation>
    <scope>NUCLEOTIDE SEQUENCE [LARGE SCALE GENOMIC DNA]</scope>
    <source>
        <strain evidence="1 2">DSM 21528</strain>
    </source>
</reference>
<dbReference type="EMBL" id="JH597773">
    <property type="protein sequence ID" value="EHQ05006.1"/>
    <property type="molecule type" value="Genomic_DNA"/>
</dbReference>
<dbReference type="Gene3D" id="2.30.30.110">
    <property type="match status" value="1"/>
</dbReference>
<dbReference type="AlphaFoldDB" id="H2CJU2"/>
<proteinExistence type="predicted"/>
<organism evidence="1 2">
    <name type="scientific">Leptonema illini DSM 21528</name>
    <dbReference type="NCBI Taxonomy" id="929563"/>
    <lineage>
        <taxon>Bacteria</taxon>
        <taxon>Pseudomonadati</taxon>
        <taxon>Spirochaetota</taxon>
        <taxon>Spirochaetia</taxon>
        <taxon>Leptospirales</taxon>
        <taxon>Leptospiraceae</taxon>
        <taxon>Leptonema</taxon>
    </lineage>
</organism>
<dbReference type="RefSeq" id="WP_002769249.1">
    <property type="nucleotide sequence ID" value="NZ_JH597773.1"/>
</dbReference>
<dbReference type="InterPro" id="IPR011067">
    <property type="entry name" value="Plasmid_toxin/cell-grow_inhib"/>
</dbReference>
<evidence type="ECO:0000313" key="2">
    <source>
        <dbReference type="Proteomes" id="UP000005737"/>
    </source>
</evidence>
<name>H2CJU2_9LEPT</name>
<keyword evidence="2" id="KW-1185">Reference proteome</keyword>
<dbReference type="GO" id="GO:0003677">
    <property type="term" value="F:DNA binding"/>
    <property type="evidence" value="ECO:0007669"/>
    <property type="project" value="InterPro"/>
</dbReference>
<protein>
    <submittedName>
        <fullName evidence="1">Transcriptional modulator of MazE/toxin, MazF</fullName>
    </submittedName>
</protein>
<dbReference type="Pfam" id="PF02452">
    <property type="entry name" value="PemK_toxin"/>
    <property type="match status" value="1"/>
</dbReference>
<evidence type="ECO:0000313" key="1">
    <source>
        <dbReference type="EMBL" id="EHQ05006.1"/>
    </source>
</evidence>
<dbReference type="InterPro" id="IPR003477">
    <property type="entry name" value="PemK-like"/>
</dbReference>
<dbReference type="Proteomes" id="UP000005737">
    <property type="component" value="Unassembled WGS sequence"/>
</dbReference>
<dbReference type="HOGENOM" id="CLU_121823_6_1_12"/>
<gene>
    <name evidence="1" type="ORF">Lepil_0299</name>
</gene>
<dbReference type="STRING" id="183.GCA_002009735_00545"/>
<accession>H2CJU2</accession>
<dbReference type="SUPFAM" id="SSF50118">
    <property type="entry name" value="Cell growth inhibitor/plasmid maintenance toxic component"/>
    <property type="match status" value="1"/>
</dbReference>